<evidence type="ECO:0000313" key="5">
    <source>
        <dbReference type="EMBL" id="MBO8196876.1"/>
    </source>
</evidence>
<dbReference type="PANTHER" id="PTHR44942:SF4">
    <property type="entry name" value="METHYLTRANSFERASE TYPE 11 DOMAIN-CONTAINING PROTEIN"/>
    <property type="match status" value="1"/>
</dbReference>
<proteinExistence type="inferred from homology"/>
<comment type="similarity">
    <text evidence="1">Belongs to the methyltransferase superfamily.</text>
</comment>
<dbReference type="CDD" id="cd02440">
    <property type="entry name" value="AdoMet_MTases"/>
    <property type="match status" value="1"/>
</dbReference>
<dbReference type="Proteomes" id="UP000721954">
    <property type="component" value="Unassembled WGS sequence"/>
</dbReference>
<dbReference type="PANTHER" id="PTHR44942">
    <property type="entry name" value="METHYLTRANSF_11 DOMAIN-CONTAINING PROTEIN"/>
    <property type="match status" value="1"/>
</dbReference>
<name>A0ABS3XNH9_9ACTN</name>
<keyword evidence="3" id="KW-0808">Transferase</keyword>
<evidence type="ECO:0000313" key="6">
    <source>
        <dbReference type="Proteomes" id="UP000721954"/>
    </source>
</evidence>
<keyword evidence="6" id="KW-1185">Reference proteome</keyword>
<feature type="domain" description="Methyltransferase type 11" evidence="4">
    <location>
        <begin position="47"/>
        <end position="136"/>
    </location>
</feature>
<dbReference type="EMBL" id="JAFFZM010000001">
    <property type="protein sequence ID" value="MBO8196876.1"/>
    <property type="molecule type" value="Genomic_DNA"/>
</dbReference>
<dbReference type="InterPro" id="IPR029063">
    <property type="entry name" value="SAM-dependent_MTases_sf"/>
</dbReference>
<dbReference type="RefSeq" id="WP_209208754.1">
    <property type="nucleotide sequence ID" value="NZ_JAFFZM010000001.1"/>
</dbReference>
<dbReference type="Gene3D" id="3.40.50.150">
    <property type="entry name" value="Vaccinia Virus protein VP39"/>
    <property type="match status" value="1"/>
</dbReference>
<evidence type="ECO:0000259" key="4">
    <source>
        <dbReference type="Pfam" id="PF08241"/>
    </source>
</evidence>
<dbReference type="SUPFAM" id="SSF53335">
    <property type="entry name" value="S-adenosyl-L-methionine-dependent methyltransferases"/>
    <property type="match status" value="1"/>
</dbReference>
<comment type="caution">
    <text evidence="5">The sequence shown here is derived from an EMBL/GenBank/DDBJ whole genome shotgun (WGS) entry which is preliminary data.</text>
</comment>
<reference evidence="5 6" key="1">
    <citation type="submission" date="2021-02" db="EMBL/GenBank/DDBJ databases">
        <title>Streptomyces spirodelae sp. nov., isolated from duckweed.</title>
        <authorList>
            <person name="Saimee Y."/>
            <person name="Duangmal K."/>
        </authorList>
    </citation>
    <scope>NUCLEOTIDE SEQUENCE [LARGE SCALE GENOMIC DNA]</scope>
    <source>
        <strain evidence="5 6">DSM 42105</strain>
    </source>
</reference>
<evidence type="ECO:0000256" key="3">
    <source>
        <dbReference type="ARBA" id="ARBA00022679"/>
    </source>
</evidence>
<dbReference type="InterPro" id="IPR013216">
    <property type="entry name" value="Methyltransf_11"/>
</dbReference>
<dbReference type="GO" id="GO:0032259">
    <property type="term" value="P:methylation"/>
    <property type="evidence" value="ECO:0007669"/>
    <property type="project" value="UniProtKB-KW"/>
</dbReference>
<dbReference type="GO" id="GO:0008168">
    <property type="term" value="F:methyltransferase activity"/>
    <property type="evidence" value="ECO:0007669"/>
    <property type="project" value="UniProtKB-KW"/>
</dbReference>
<dbReference type="InterPro" id="IPR051052">
    <property type="entry name" value="Diverse_substrate_MTase"/>
</dbReference>
<dbReference type="GeneID" id="96257143"/>
<sequence length="261" mass="28413">MTSQTRAMSFNAAADRYAAYRPSYPSELFRALAELAGFPLAGARVADVGAGTGISTAQLLERGAEVIAVEPGAGMAAWFRKSLPDAPLIRGDANALPLADSSRDLITYAQSWHWTDTARSVPEALRVLRPGGSLAIWWNTTALDVPWIAEQTERITRHTGATSPSLTPIDDPDAVRRAGLDGLRLARRHVRWSRTVPLDTHLGNLASHSGFLVMDEEDTREFLDAERVRLRAIFPDERIPETYVVDLWVAGDTEGGPAQAG</sequence>
<dbReference type="Pfam" id="PF08241">
    <property type="entry name" value="Methyltransf_11"/>
    <property type="match status" value="1"/>
</dbReference>
<keyword evidence="2 5" id="KW-0489">Methyltransferase</keyword>
<protein>
    <submittedName>
        <fullName evidence="5">Methyltransferase domain-containing protein</fullName>
    </submittedName>
</protein>
<organism evidence="5 6">
    <name type="scientific">Streptomyces smyrnaeus</name>
    <dbReference type="NCBI Taxonomy" id="1387713"/>
    <lineage>
        <taxon>Bacteria</taxon>
        <taxon>Bacillati</taxon>
        <taxon>Actinomycetota</taxon>
        <taxon>Actinomycetes</taxon>
        <taxon>Kitasatosporales</taxon>
        <taxon>Streptomycetaceae</taxon>
        <taxon>Streptomyces</taxon>
    </lineage>
</organism>
<accession>A0ABS3XNH9</accession>
<evidence type="ECO:0000256" key="2">
    <source>
        <dbReference type="ARBA" id="ARBA00022603"/>
    </source>
</evidence>
<evidence type="ECO:0000256" key="1">
    <source>
        <dbReference type="ARBA" id="ARBA00008361"/>
    </source>
</evidence>
<gene>
    <name evidence="5" type="ORF">JW613_00905</name>
</gene>